<dbReference type="Proteomes" id="UP000246073">
    <property type="component" value="Unassembled WGS sequence"/>
</dbReference>
<dbReference type="EMBL" id="OOFM01000005">
    <property type="protein sequence ID" value="SPL65506.1"/>
    <property type="molecule type" value="Genomic_DNA"/>
</dbReference>
<gene>
    <name evidence="1" type="ORF">OHAE_1373</name>
</gene>
<reference evidence="2" key="1">
    <citation type="submission" date="2017-12" db="EMBL/GenBank/DDBJ databases">
        <authorList>
            <person name="Diaz M."/>
        </authorList>
    </citation>
    <scope>NUCLEOTIDE SEQUENCE [LARGE SCALE GENOMIC DNA]</scope>
    <source>
        <strain evidence="2">FI11154</strain>
    </source>
</reference>
<protein>
    <submittedName>
        <fullName evidence="1">Uncharacterized protein</fullName>
    </submittedName>
</protein>
<name>A0A2P9HN35_9HYPH</name>
<dbReference type="AlphaFoldDB" id="A0A2P9HN35"/>
<evidence type="ECO:0000313" key="1">
    <source>
        <dbReference type="EMBL" id="SPL65506.1"/>
    </source>
</evidence>
<organism evidence="1 2">
    <name type="scientific">Ochrobactrum soli</name>
    <dbReference type="NCBI Taxonomy" id="2448455"/>
    <lineage>
        <taxon>Bacteria</taxon>
        <taxon>Pseudomonadati</taxon>
        <taxon>Pseudomonadota</taxon>
        <taxon>Alphaproteobacteria</taxon>
        <taxon>Hyphomicrobiales</taxon>
        <taxon>Brucellaceae</taxon>
        <taxon>Brucella/Ochrobactrum group</taxon>
        <taxon>Ochrobactrum</taxon>
    </lineage>
</organism>
<accession>A0A2P9HN35</accession>
<evidence type="ECO:0000313" key="2">
    <source>
        <dbReference type="Proteomes" id="UP000246073"/>
    </source>
</evidence>
<sequence length="38" mass="4106">MPGSLAFRHFLSARKVGLKRFVMVSSSAANAGVSQLFH</sequence>
<proteinExistence type="predicted"/>